<accession>A0A8J7Q849</accession>
<dbReference type="Gene3D" id="3.40.50.300">
    <property type="entry name" value="P-loop containing nucleotide triphosphate hydrolases"/>
    <property type="match status" value="1"/>
</dbReference>
<dbReference type="PANTHER" id="PTHR24221:SF654">
    <property type="entry name" value="ATP-BINDING CASSETTE SUB-FAMILY B MEMBER 6"/>
    <property type="match status" value="1"/>
</dbReference>
<evidence type="ECO:0000313" key="11">
    <source>
        <dbReference type="Proteomes" id="UP000664417"/>
    </source>
</evidence>
<evidence type="ECO:0000256" key="6">
    <source>
        <dbReference type="ARBA" id="ARBA00023136"/>
    </source>
</evidence>
<evidence type="ECO:0000256" key="7">
    <source>
        <dbReference type="SAM" id="Phobius"/>
    </source>
</evidence>
<comment type="caution">
    <text evidence="10">The sequence shown here is derived from an EMBL/GenBank/DDBJ whole genome shotgun (WGS) entry which is preliminary data.</text>
</comment>
<dbReference type="InterPro" id="IPR011527">
    <property type="entry name" value="ABC1_TM_dom"/>
</dbReference>
<evidence type="ECO:0000259" key="8">
    <source>
        <dbReference type="PROSITE" id="PS50893"/>
    </source>
</evidence>
<sequence>MEELNRLTWDRAALPVALQHAAKGWGVPGSDSAPVVADPRSGPIEALGPALGVDLEPVGLPYAAARRRLDRVTRAVVQLDDRDEPRFLVIIAARGARLQVLAPGRQRRWITRQALARRLCAVLEEPHRDEVDRFLEHARVAPARRAKAAAMLMMDRIGARMVTGIWLVRTPVSASLPRQLRDGRGAIALAALPACHAVQYLLMLAAWWVVGRALLGDGITAAWLAVWVLLLISRIPFAAAVRYLQGAVAIQLGGFLKRRLLAGVLQLEPETMRSLGVGRLYGRVMDAEALESQAVSGGVPALLSIVELVLAALVLYQTGPLLPLVLIAWLGITAVLVRRLWLRRQTWTDKRLAMTHDMVEHMVGYRTRLAQQPLHDLHREEDAALADYHEGSVAMDRATLLVLTLVPRGWLLVGTAAFALLFVGTGSAVGTTAAALGGILLVWQALGRLTTGCASIITAAIAAARIRDLYRAGSMPHDPVAGAALAEATPVAPREGTPLLEAARLGFAYNGRRPLLRDCHFAVNQGDLILLEGGSGSGKSTLVSLLAGMRRQNAGLLFLNGYDARAMTPTRRRRAVVAVPQFHQNHLFTGTFLFNLLIGCAWPPQVADEERALTLCKELGLDTVLDRMPARERQRVGETGWQLSHGERARVFLARALLQRPDIVVLDESLAALDAENKERTLQCVLRHAKTLILVAHR</sequence>
<dbReference type="GO" id="GO:0005524">
    <property type="term" value="F:ATP binding"/>
    <property type="evidence" value="ECO:0007669"/>
    <property type="project" value="UniProtKB-KW"/>
</dbReference>
<evidence type="ECO:0000256" key="1">
    <source>
        <dbReference type="ARBA" id="ARBA00004651"/>
    </source>
</evidence>
<proteinExistence type="predicted"/>
<keyword evidence="2 7" id="KW-0812">Transmembrane</keyword>
<dbReference type="CDD" id="cd03228">
    <property type="entry name" value="ABCC_MRP_Like"/>
    <property type="match status" value="1"/>
</dbReference>
<keyword evidence="3" id="KW-0547">Nucleotide-binding</keyword>
<keyword evidence="11" id="KW-1185">Reference proteome</keyword>
<protein>
    <submittedName>
        <fullName evidence="10">ABC transporter ATP-binding protein</fullName>
    </submittedName>
</protein>
<dbReference type="GO" id="GO:0005886">
    <property type="term" value="C:plasma membrane"/>
    <property type="evidence" value="ECO:0007669"/>
    <property type="project" value="UniProtKB-SubCell"/>
</dbReference>
<organism evidence="10 11">
    <name type="scientific">Acanthopleuribacter pedis</name>
    <dbReference type="NCBI Taxonomy" id="442870"/>
    <lineage>
        <taxon>Bacteria</taxon>
        <taxon>Pseudomonadati</taxon>
        <taxon>Acidobacteriota</taxon>
        <taxon>Holophagae</taxon>
        <taxon>Acanthopleuribacterales</taxon>
        <taxon>Acanthopleuribacteraceae</taxon>
        <taxon>Acanthopleuribacter</taxon>
    </lineage>
</organism>
<dbReference type="EMBL" id="JAFREP010000011">
    <property type="protein sequence ID" value="MBO1319437.1"/>
    <property type="molecule type" value="Genomic_DNA"/>
</dbReference>
<evidence type="ECO:0000256" key="2">
    <source>
        <dbReference type="ARBA" id="ARBA00022692"/>
    </source>
</evidence>
<dbReference type="PROSITE" id="PS00211">
    <property type="entry name" value="ABC_TRANSPORTER_1"/>
    <property type="match status" value="1"/>
</dbReference>
<reference evidence="10" key="1">
    <citation type="submission" date="2021-03" db="EMBL/GenBank/DDBJ databases">
        <authorList>
            <person name="Wang G."/>
        </authorList>
    </citation>
    <scope>NUCLEOTIDE SEQUENCE</scope>
    <source>
        <strain evidence="10">KCTC 12899</strain>
    </source>
</reference>
<dbReference type="GO" id="GO:0034040">
    <property type="term" value="F:ATPase-coupled lipid transmembrane transporter activity"/>
    <property type="evidence" value="ECO:0007669"/>
    <property type="project" value="TreeGrafter"/>
</dbReference>
<evidence type="ECO:0000256" key="4">
    <source>
        <dbReference type="ARBA" id="ARBA00022840"/>
    </source>
</evidence>
<comment type="subcellular location">
    <subcellularLocation>
        <location evidence="1">Cell membrane</location>
        <topology evidence="1">Multi-pass membrane protein</topology>
    </subcellularLocation>
</comment>
<evidence type="ECO:0000313" key="10">
    <source>
        <dbReference type="EMBL" id="MBO1319437.1"/>
    </source>
</evidence>
<evidence type="ECO:0000259" key="9">
    <source>
        <dbReference type="PROSITE" id="PS50929"/>
    </source>
</evidence>
<dbReference type="SUPFAM" id="SSF90123">
    <property type="entry name" value="ABC transporter transmembrane region"/>
    <property type="match status" value="1"/>
</dbReference>
<keyword evidence="4 10" id="KW-0067">ATP-binding</keyword>
<name>A0A8J7Q849_9BACT</name>
<dbReference type="AlphaFoldDB" id="A0A8J7Q849"/>
<dbReference type="GO" id="GO:0016887">
    <property type="term" value="F:ATP hydrolysis activity"/>
    <property type="evidence" value="ECO:0007669"/>
    <property type="project" value="InterPro"/>
</dbReference>
<dbReference type="Gene3D" id="1.20.1560.10">
    <property type="entry name" value="ABC transporter type 1, transmembrane domain"/>
    <property type="match status" value="1"/>
</dbReference>
<feature type="domain" description="ABC transporter" evidence="8">
    <location>
        <begin position="500"/>
        <end position="697"/>
    </location>
</feature>
<feature type="transmembrane region" description="Helical" evidence="7">
    <location>
        <begin position="294"/>
        <end position="315"/>
    </location>
</feature>
<feature type="transmembrane region" description="Helical" evidence="7">
    <location>
        <begin position="186"/>
        <end position="210"/>
    </location>
</feature>
<feature type="transmembrane region" description="Helical" evidence="7">
    <location>
        <begin position="410"/>
        <end position="443"/>
    </location>
</feature>
<feature type="transmembrane region" description="Helical" evidence="7">
    <location>
        <begin position="321"/>
        <end position="341"/>
    </location>
</feature>
<dbReference type="RefSeq" id="WP_207859275.1">
    <property type="nucleotide sequence ID" value="NZ_JAFREP010000011.1"/>
</dbReference>
<dbReference type="InterPro" id="IPR039421">
    <property type="entry name" value="Type_1_exporter"/>
</dbReference>
<dbReference type="GO" id="GO:0140359">
    <property type="term" value="F:ABC-type transporter activity"/>
    <property type="evidence" value="ECO:0007669"/>
    <property type="project" value="InterPro"/>
</dbReference>
<dbReference type="InterPro" id="IPR017871">
    <property type="entry name" value="ABC_transporter-like_CS"/>
</dbReference>
<dbReference type="InterPro" id="IPR027417">
    <property type="entry name" value="P-loop_NTPase"/>
</dbReference>
<dbReference type="Proteomes" id="UP000664417">
    <property type="component" value="Unassembled WGS sequence"/>
</dbReference>
<gene>
    <name evidence="10" type="ORF">J3U88_13265</name>
</gene>
<keyword evidence="6 7" id="KW-0472">Membrane</keyword>
<dbReference type="PROSITE" id="PS50893">
    <property type="entry name" value="ABC_TRANSPORTER_2"/>
    <property type="match status" value="1"/>
</dbReference>
<dbReference type="Pfam" id="PF00005">
    <property type="entry name" value="ABC_tran"/>
    <property type="match status" value="1"/>
</dbReference>
<evidence type="ECO:0000256" key="5">
    <source>
        <dbReference type="ARBA" id="ARBA00022989"/>
    </source>
</evidence>
<dbReference type="PROSITE" id="PS50929">
    <property type="entry name" value="ABC_TM1F"/>
    <property type="match status" value="1"/>
</dbReference>
<dbReference type="InterPro" id="IPR036640">
    <property type="entry name" value="ABC1_TM_sf"/>
</dbReference>
<dbReference type="InterPro" id="IPR003439">
    <property type="entry name" value="ABC_transporter-like_ATP-bd"/>
</dbReference>
<evidence type="ECO:0000256" key="3">
    <source>
        <dbReference type="ARBA" id="ARBA00022741"/>
    </source>
</evidence>
<feature type="transmembrane region" description="Helical" evidence="7">
    <location>
        <begin position="222"/>
        <end position="244"/>
    </location>
</feature>
<feature type="domain" description="ABC transmembrane type-1" evidence="9">
    <location>
        <begin position="223"/>
        <end position="363"/>
    </location>
</feature>
<dbReference type="SUPFAM" id="SSF52540">
    <property type="entry name" value="P-loop containing nucleoside triphosphate hydrolases"/>
    <property type="match status" value="1"/>
</dbReference>
<feature type="transmembrane region" description="Helical" evidence="7">
    <location>
        <begin position="449"/>
        <end position="466"/>
    </location>
</feature>
<dbReference type="PANTHER" id="PTHR24221">
    <property type="entry name" value="ATP-BINDING CASSETTE SUB-FAMILY B"/>
    <property type="match status" value="1"/>
</dbReference>
<keyword evidence="5 7" id="KW-1133">Transmembrane helix</keyword>